<dbReference type="RefSeq" id="WP_158424892.1">
    <property type="nucleotide sequence ID" value="NZ_JAOQJQ010000002.1"/>
</dbReference>
<keyword evidence="2" id="KW-0238">DNA-binding</keyword>
<keyword evidence="6" id="KW-1185">Reference proteome</keyword>
<dbReference type="PANTHER" id="PTHR42756:SF1">
    <property type="entry name" value="TRANSCRIPTIONAL REPRESSOR OF EMRAB OPERON"/>
    <property type="match status" value="1"/>
</dbReference>
<reference evidence="5 6" key="1">
    <citation type="journal article" date="2021" name="ISME Commun">
        <title>Automated analysis of genomic sequences facilitates high-throughput and comprehensive description of bacteria.</title>
        <authorList>
            <person name="Hitch T.C.A."/>
        </authorList>
    </citation>
    <scope>NUCLEOTIDE SEQUENCE [LARGE SCALE GENOMIC DNA]</scope>
    <source>
        <strain evidence="5 6">Sanger_109</strain>
    </source>
</reference>
<dbReference type="PROSITE" id="PS50995">
    <property type="entry name" value="HTH_MARR_2"/>
    <property type="match status" value="1"/>
</dbReference>
<organism evidence="5 6">
    <name type="scientific">Brotonthovivens ammoniilytica</name>
    <dbReference type="NCBI Taxonomy" id="2981725"/>
    <lineage>
        <taxon>Bacteria</taxon>
        <taxon>Bacillati</taxon>
        <taxon>Bacillota</taxon>
        <taxon>Clostridia</taxon>
        <taxon>Lachnospirales</taxon>
        <taxon>Lachnospiraceae</taxon>
        <taxon>Brotonthovivens</taxon>
    </lineage>
</organism>
<protein>
    <submittedName>
        <fullName evidence="5">MarR family winged helix-turn-helix transcriptional regulator</fullName>
    </submittedName>
</protein>
<dbReference type="Pfam" id="PF12802">
    <property type="entry name" value="MarR_2"/>
    <property type="match status" value="1"/>
</dbReference>
<keyword evidence="3" id="KW-0804">Transcription</keyword>
<dbReference type="InterPro" id="IPR000835">
    <property type="entry name" value="HTH_MarR-typ"/>
</dbReference>
<dbReference type="SUPFAM" id="SSF46785">
    <property type="entry name" value="Winged helix' DNA-binding domain"/>
    <property type="match status" value="1"/>
</dbReference>
<accession>A0ABT2TJ69</accession>
<dbReference type="InterPro" id="IPR036388">
    <property type="entry name" value="WH-like_DNA-bd_sf"/>
</dbReference>
<evidence type="ECO:0000256" key="2">
    <source>
        <dbReference type="ARBA" id="ARBA00023125"/>
    </source>
</evidence>
<evidence type="ECO:0000259" key="4">
    <source>
        <dbReference type="PROSITE" id="PS50995"/>
    </source>
</evidence>
<dbReference type="InterPro" id="IPR036390">
    <property type="entry name" value="WH_DNA-bd_sf"/>
</dbReference>
<evidence type="ECO:0000256" key="1">
    <source>
        <dbReference type="ARBA" id="ARBA00023015"/>
    </source>
</evidence>
<gene>
    <name evidence="5" type="ORF">OCV88_07565</name>
</gene>
<proteinExistence type="predicted"/>
<dbReference type="Gene3D" id="1.10.10.10">
    <property type="entry name" value="Winged helix-like DNA-binding domain superfamily/Winged helix DNA-binding domain"/>
    <property type="match status" value="1"/>
</dbReference>
<keyword evidence="1" id="KW-0805">Transcription regulation</keyword>
<evidence type="ECO:0000313" key="6">
    <source>
        <dbReference type="Proteomes" id="UP001652442"/>
    </source>
</evidence>
<feature type="domain" description="HTH marR-type" evidence="4">
    <location>
        <begin position="1"/>
        <end position="146"/>
    </location>
</feature>
<name>A0ABT2TJ69_9FIRM</name>
<evidence type="ECO:0000256" key="3">
    <source>
        <dbReference type="ARBA" id="ARBA00023163"/>
    </source>
</evidence>
<comment type="caution">
    <text evidence="5">The sequence shown here is derived from an EMBL/GenBank/DDBJ whole genome shotgun (WGS) entry which is preliminary data.</text>
</comment>
<evidence type="ECO:0000313" key="5">
    <source>
        <dbReference type="EMBL" id="MCU6762201.1"/>
    </source>
</evidence>
<dbReference type="PANTHER" id="PTHR42756">
    <property type="entry name" value="TRANSCRIPTIONAL REGULATOR, MARR"/>
    <property type="match status" value="1"/>
</dbReference>
<dbReference type="Proteomes" id="UP001652442">
    <property type="component" value="Unassembled WGS sequence"/>
</dbReference>
<dbReference type="SMART" id="SM00347">
    <property type="entry name" value="HTH_MARR"/>
    <property type="match status" value="1"/>
</dbReference>
<sequence length="146" mass="16687">MNRMIREQIVKLNEAVGKTNALYGLWAKQKGLNYNSLMVLYSIDEVKDCTQKKISDLWLIPKQTVNSILNDLKEKGYVTVTPAKMNRKEKILAFTEAGETYAGALLEGLRNAEERAMRRLGAEACGRYVELSFAFMNAFKYEVEHE</sequence>
<dbReference type="EMBL" id="JAOQJQ010000002">
    <property type="protein sequence ID" value="MCU6762201.1"/>
    <property type="molecule type" value="Genomic_DNA"/>
</dbReference>